<sequence>MAFKSFKYKVYSKGYHSVSQKPPTAFFDSSYQYLKHNQGLVCVESVIPHSLAGHMGPHPKVLAANVNFKSVENVLDVYADEQDEDIQHTMGMTSGLRSEEMCRGPLQKTFNARRNSETFQFLTVNNSANNVALKGAFSKSYYSTSAAQAPPPPQDGEETDCRLKEHDADEAWERDTETSINTEKFLKTTAVEIERCMSQHDYNKVNSLYLALKRNGALPTLDIFKKVLRSIKLRNLDFDDLDNRMFQLLNCYHDMVFHKVKPDNESYGIVIGGLLKGCISAFDTKNPNGRDFFKIALDLFFACNSKKERIFHRNVLDRLLLAINIYPGHVQYNTIIDYISSVPSYNLTETYYIAMLNLAKLNKDEDAIKSFREEFESNLSSSEELMKHKYEVYSMLLSALIETNSIKDAGSLLDTLMMELRESAETNSNPNLENDLSLVLSNFLMSVGLRDPKKAYQLWSEFKRLNWVPEFSYEFYLCMLQNSLKDWDIARKIYGYIFAMKPVFKMKKCTVQDYLLYPHQVEGVISVTLQTAIQNQDSEVIAKIIEESVVKNFTFNLDVYPLIFEYLRQINCPEDYLLRFVVSHSSLLSAKTVDNGTFEFLNAFVERYPSQVILRKVVDVPFFRKVCESFELSNTHIINYSGFISCFEALWRTPQQLATFCYTLELHAVMVTRLYDPEYSGLEITHPMIQQFQALLVENFKKLVTNYRRMHMDSIKCHPVVAHAVKMVDLPDDVRGYFTHPGDWDKSYPLDLSLLISESVTAGIKEFNRLVADGYTFNFGTYDALIDRKYITREIIWKSIELCIGDKESLANLANKIVHKSLSDTLPTLVLNHPLFEKKILPYLSDESLLRIAKNCSNFDDFITKIKFPQRFSTIALRAEYKLTVDYIYNQLFLLKRYNSIVEFNQTAPVVSIPILLKSCIRSGEYEEYKKLLKKYRKSLGEAFTTIHAEYLINELKIDEALSLLDSANKKEPYKHYDLHTFAMFLKSFETKITPRKDIEDTLQLANVLSSCGSFEELLSIYKSATSGGTLPYNKNLNQAVKLEILEQMLNSLNDAINFLDVNSEAIQDSFVIKLNNLMKFRHYLGLNNLSQKELTQLINIWRNAVPIGIDNLFNNIVETSYLKPDANVLHVTDKLTISFTKERIRALIGEIKNFYEEEGNNENLDKVKIFEGTLERPCELIS</sequence>
<evidence type="ECO:0000313" key="2">
    <source>
        <dbReference type="Proteomes" id="UP000243052"/>
    </source>
</evidence>
<dbReference type="Pfam" id="PF08579">
    <property type="entry name" value="RPM2"/>
    <property type="match status" value="1"/>
</dbReference>
<dbReference type="GeneID" id="28724788"/>
<dbReference type="Gene3D" id="1.25.40.10">
    <property type="entry name" value="Tetratricopeptide repeat domain"/>
    <property type="match status" value="1"/>
</dbReference>
<gene>
    <name evidence="1" type="ORF">AW171_hschr53450</name>
</gene>
<dbReference type="EMBL" id="CP014245">
    <property type="protein sequence ID" value="AMD21498.1"/>
    <property type="molecule type" value="Genomic_DNA"/>
</dbReference>
<dbReference type="Proteomes" id="UP000243052">
    <property type="component" value="Chromosome v"/>
</dbReference>
<dbReference type="InterPro" id="IPR011990">
    <property type="entry name" value="TPR-like_helical_dom_sf"/>
</dbReference>
<reference evidence="1 2" key="1">
    <citation type="submission" date="2016-01" db="EMBL/GenBank/DDBJ databases">
        <title>Genome sequence of the yeast Holleya sinecauda.</title>
        <authorList>
            <person name="Dietrich F.S."/>
        </authorList>
    </citation>
    <scope>NUCLEOTIDE SEQUENCE [LARGE SCALE GENOMIC DNA]</scope>
    <source>
        <strain evidence="1 2">ATCC 58844</strain>
    </source>
</reference>
<name>A0A120K2G8_9SACH</name>
<evidence type="ECO:0000313" key="1">
    <source>
        <dbReference type="EMBL" id="AMD21498.1"/>
    </source>
</evidence>
<proteinExistence type="predicted"/>
<protein>
    <submittedName>
        <fullName evidence="1">HER220Cp</fullName>
    </submittedName>
</protein>
<dbReference type="InterPro" id="IPR013888">
    <property type="entry name" value="RNase_P_Rpm2_mt"/>
</dbReference>
<keyword evidence="2" id="KW-1185">Reference proteome</keyword>
<dbReference type="STRING" id="45286.A0A120K2G8"/>
<dbReference type="AlphaFoldDB" id="A0A120K2G8"/>
<dbReference type="RefSeq" id="XP_017988494.1">
    <property type="nucleotide sequence ID" value="XM_018133005.1"/>
</dbReference>
<organism evidence="1 2">
    <name type="scientific">Eremothecium sinecaudum</name>
    <dbReference type="NCBI Taxonomy" id="45286"/>
    <lineage>
        <taxon>Eukaryota</taxon>
        <taxon>Fungi</taxon>
        <taxon>Dikarya</taxon>
        <taxon>Ascomycota</taxon>
        <taxon>Saccharomycotina</taxon>
        <taxon>Saccharomycetes</taxon>
        <taxon>Saccharomycetales</taxon>
        <taxon>Saccharomycetaceae</taxon>
        <taxon>Eremothecium</taxon>
    </lineage>
</organism>
<dbReference type="OrthoDB" id="185373at2759"/>
<accession>A0A120K2G8</accession>